<comment type="caution">
    <text evidence="12">The sequence shown here is derived from an EMBL/GenBank/DDBJ whole genome shotgun (WGS) entry which is preliminary data.</text>
</comment>
<dbReference type="PROSITE" id="PS01333">
    <property type="entry name" value="PYRASE_GLU"/>
    <property type="match status" value="1"/>
</dbReference>
<reference evidence="12 13" key="1">
    <citation type="submission" date="2017-10" db="EMBL/GenBank/DDBJ databases">
        <title>Nyctiphanis sp. nov., isolated from the stomach of the euphausiid Nyctiphanes simplex (Hansen, 1911) in the Gulf of California.</title>
        <authorList>
            <person name="Gomez-Gil B."/>
            <person name="Aguilar-Mendez M."/>
            <person name="Lopez-Cortes A."/>
            <person name="Gomez-Gutierrez J."/>
            <person name="Roque A."/>
            <person name="Lang E."/>
            <person name="Gonzalez-Castillo A."/>
        </authorList>
    </citation>
    <scope>NUCLEOTIDE SEQUENCE [LARGE SCALE GENOMIC DNA]</scope>
    <source>
        <strain evidence="12 13">CAIM 600</strain>
    </source>
</reference>
<feature type="active site" evidence="9 10">
    <location>
        <position position="80"/>
    </location>
</feature>
<evidence type="ECO:0000256" key="5">
    <source>
        <dbReference type="ARBA" id="ARBA00022490"/>
    </source>
</evidence>
<evidence type="ECO:0000256" key="3">
    <source>
        <dbReference type="ARBA" id="ARBA00004496"/>
    </source>
</evidence>
<accession>A0A4Q0YRH8</accession>
<sequence>MTKILITGFDAFGGAAINPTAEIIKELEGEVIAGAELVVCRVPVVRYDSLKTVMDAISEYQPDAVVCLGQAAGRKGVTPERVAINLDDFRIPDNAGHQVIDEPVVQGAPAAYFSTLPIKAMVRDMTEAGIEASVSESAGTFVCNHLFYALQHALNGTGIRNGFVHVPLLPEQAKDNSYPSMPLDMMTEAVRVMVKTLQTVQGDISVTGGKIC</sequence>
<comment type="subunit">
    <text evidence="9">Homotetramer.</text>
</comment>
<dbReference type="RefSeq" id="WP_129123774.1">
    <property type="nucleotide sequence ID" value="NZ_PEIB01000035.1"/>
</dbReference>
<keyword evidence="13" id="KW-1185">Reference proteome</keyword>
<gene>
    <name evidence="9 12" type="primary">pcp</name>
    <name evidence="12" type="ORF">CS022_20390</name>
</gene>
<dbReference type="EMBL" id="PEIB01000035">
    <property type="protein sequence ID" value="RXJ71571.1"/>
    <property type="molecule type" value="Genomic_DNA"/>
</dbReference>
<evidence type="ECO:0000256" key="4">
    <source>
        <dbReference type="ARBA" id="ARBA00006641"/>
    </source>
</evidence>
<dbReference type="CDD" id="cd00501">
    <property type="entry name" value="Peptidase_C15"/>
    <property type="match status" value="1"/>
</dbReference>
<evidence type="ECO:0000313" key="12">
    <source>
        <dbReference type="EMBL" id="RXJ71571.1"/>
    </source>
</evidence>
<feature type="active site" evidence="9">
    <location>
        <position position="165"/>
    </location>
</feature>
<dbReference type="Proteomes" id="UP000290287">
    <property type="component" value="Unassembled WGS sequence"/>
</dbReference>
<dbReference type="FunFam" id="3.40.630.20:FF:000001">
    <property type="entry name" value="Pyrrolidone-carboxylate peptidase"/>
    <property type="match status" value="1"/>
</dbReference>
<comment type="catalytic activity">
    <reaction evidence="1 9 10">
        <text>Release of an N-terminal pyroglutamyl group from a polypeptide, the second amino acid generally not being Pro.</text>
        <dbReference type="EC" id="3.4.19.3"/>
    </reaction>
</comment>
<dbReference type="Gene3D" id="3.40.630.20">
    <property type="entry name" value="Peptidase C15, pyroglutamyl peptidase I-like"/>
    <property type="match status" value="1"/>
</dbReference>
<protein>
    <recommendedName>
        <fullName evidence="9">Pyrrolidone-carboxylate peptidase</fullName>
        <ecNumber evidence="9">3.4.19.3</ecNumber>
    </recommendedName>
    <alternativeName>
        <fullName evidence="9">5-oxoprolyl-peptidase</fullName>
    </alternativeName>
    <alternativeName>
        <fullName evidence="9">Pyroglutamyl-peptidase I</fullName>
        <shortName evidence="9">PGP-I</shortName>
        <shortName evidence="9">Pyrase</shortName>
    </alternativeName>
</protein>
<evidence type="ECO:0000256" key="10">
    <source>
        <dbReference type="PROSITE-ProRule" id="PRU10076"/>
    </source>
</evidence>
<dbReference type="PANTHER" id="PTHR23402">
    <property type="entry name" value="PROTEASE FAMILY C15 PYROGLUTAMYL-PEPTIDASE I-RELATED"/>
    <property type="match status" value="1"/>
</dbReference>
<dbReference type="HAMAP" id="MF_00417">
    <property type="entry name" value="Pyrrolid_peptidase"/>
    <property type="match status" value="1"/>
</dbReference>
<dbReference type="Pfam" id="PF01470">
    <property type="entry name" value="Peptidase_C15"/>
    <property type="match status" value="1"/>
</dbReference>
<keyword evidence="8 9" id="KW-0788">Thiol protease</keyword>
<evidence type="ECO:0000256" key="1">
    <source>
        <dbReference type="ARBA" id="ARBA00001770"/>
    </source>
</evidence>
<dbReference type="InterPro" id="IPR036440">
    <property type="entry name" value="Peptidase_C15-like_sf"/>
</dbReference>
<keyword evidence="5 9" id="KW-0963">Cytoplasm</keyword>
<dbReference type="AlphaFoldDB" id="A0A4Q0YRH8"/>
<evidence type="ECO:0000256" key="8">
    <source>
        <dbReference type="ARBA" id="ARBA00022807"/>
    </source>
</evidence>
<evidence type="ECO:0000256" key="9">
    <source>
        <dbReference type="HAMAP-Rule" id="MF_00417"/>
    </source>
</evidence>
<keyword evidence="7 9" id="KW-0378">Hydrolase</keyword>
<dbReference type="SUPFAM" id="SSF53182">
    <property type="entry name" value="Pyrrolidone carboxyl peptidase (pyroglutamate aminopeptidase)"/>
    <property type="match status" value="1"/>
</dbReference>
<proteinExistence type="inferred from homology"/>
<comment type="subcellular location">
    <subcellularLocation>
        <location evidence="3 9">Cytoplasm</location>
    </subcellularLocation>
</comment>
<dbReference type="InterPro" id="IPR029762">
    <property type="entry name" value="PGP-I_bact-type"/>
</dbReference>
<organism evidence="12 13">
    <name type="scientific">Veronia nyctiphanis</name>
    <dbReference type="NCBI Taxonomy" id="1278244"/>
    <lineage>
        <taxon>Bacteria</taxon>
        <taxon>Pseudomonadati</taxon>
        <taxon>Pseudomonadota</taxon>
        <taxon>Gammaproteobacteria</taxon>
        <taxon>Vibrionales</taxon>
        <taxon>Vibrionaceae</taxon>
        <taxon>Veronia</taxon>
    </lineage>
</organism>
<dbReference type="InterPro" id="IPR033693">
    <property type="entry name" value="PGPEP1_Glu_AS"/>
</dbReference>
<comment type="similarity">
    <text evidence="4 9">Belongs to the peptidase C15 family.</text>
</comment>
<dbReference type="NCBIfam" id="NF009676">
    <property type="entry name" value="PRK13197.1"/>
    <property type="match status" value="1"/>
</dbReference>
<comment type="function">
    <text evidence="2 9">Removes 5-oxoproline from various penultimate amino acid residues except L-proline.</text>
</comment>
<evidence type="ECO:0000256" key="2">
    <source>
        <dbReference type="ARBA" id="ARBA00002280"/>
    </source>
</evidence>
<dbReference type="GO" id="GO:0005829">
    <property type="term" value="C:cytosol"/>
    <property type="evidence" value="ECO:0007669"/>
    <property type="project" value="InterPro"/>
</dbReference>
<evidence type="ECO:0000313" key="13">
    <source>
        <dbReference type="Proteomes" id="UP000290287"/>
    </source>
</evidence>
<evidence type="ECO:0000256" key="6">
    <source>
        <dbReference type="ARBA" id="ARBA00022670"/>
    </source>
</evidence>
<keyword evidence="6 9" id="KW-0645">Protease</keyword>
<evidence type="ECO:0000256" key="7">
    <source>
        <dbReference type="ARBA" id="ARBA00022801"/>
    </source>
</evidence>
<dbReference type="InterPro" id="IPR016125">
    <property type="entry name" value="Peptidase_C15-like"/>
</dbReference>
<name>A0A4Q0YRH8_9GAMM</name>
<dbReference type="InterPro" id="IPR033694">
    <property type="entry name" value="PGPEP1_Cys_AS"/>
</dbReference>
<dbReference type="InterPro" id="IPR000816">
    <property type="entry name" value="Peptidase_C15"/>
</dbReference>
<dbReference type="GO" id="GO:0006508">
    <property type="term" value="P:proteolysis"/>
    <property type="evidence" value="ECO:0007669"/>
    <property type="project" value="UniProtKB-KW"/>
</dbReference>
<feature type="active site" evidence="9 11">
    <location>
        <position position="143"/>
    </location>
</feature>
<dbReference type="PANTHER" id="PTHR23402:SF1">
    <property type="entry name" value="PYROGLUTAMYL-PEPTIDASE I"/>
    <property type="match status" value="1"/>
</dbReference>
<evidence type="ECO:0000256" key="11">
    <source>
        <dbReference type="PROSITE-ProRule" id="PRU10077"/>
    </source>
</evidence>
<dbReference type="EC" id="3.4.19.3" evidence="9"/>
<dbReference type="OrthoDB" id="9779738at2"/>
<dbReference type="PROSITE" id="PS01334">
    <property type="entry name" value="PYRASE_CYS"/>
    <property type="match status" value="1"/>
</dbReference>
<dbReference type="PIRSF" id="PIRSF015592">
    <property type="entry name" value="Prld-crbxl_pptds"/>
    <property type="match status" value="1"/>
</dbReference>
<dbReference type="PRINTS" id="PR00706">
    <property type="entry name" value="PYROGLUPTASE"/>
</dbReference>
<dbReference type="GO" id="GO:0016920">
    <property type="term" value="F:pyroglutamyl-peptidase activity"/>
    <property type="evidence" value="ECO:0007669"/>
    <property type="project" value="UniProtKB-UniRule"/>
</dbReference>
<dbReference type="NCBIfam" id="TIGR00504">
    <property type="entry name" value="pyro_pdase"/>
    <property type="match status" value="1"/>
</dbReference>